<gene>
    <name evidence="1" type="ORF">WKI58_02555</name>
</gene>
<comment type="caution">
    <text evidence="1">The sequence shown here is derived from an EMBL/GenBank/DDBJ whole genome shotgun (WGS) entry which is preliminary data.</text>
</comment>
<sequence>MRGGRVVISVTGALDLSTVDVLRATAHQEIETGARQLVLDLSAMPFWDSSGMGAVASVYRRAARVGAWVALAGLSSTLEKKYRLTGMDGVVPLHGGVCTALARPESES</sequence>
<proteinExistence type="predicted"/>
<evidence type="ECO:0000313" key="2">
    <source>
        <dbReference type="Proteomes" id="UP001375539"/>
    </source>
</evidence>
<dbReference type="Proteomes" id="UP001375539">
    <property type="component" value="Unassembled WGS sequence"/>
</dbReference>
<name>A0ACC6QAG0_9ACTN</name>
<organism evidence="1 2">
    <name type="scientific">Streptomyces pratisoli</name>
    <dbReference type="NCBI Taxonomy" id="3139917"/>
    <lineage>
        <taxon>Bacteria</taxon>
        <taxon>Bacillati</taxon>
        <taxon>Actinomycetota</taxon>
        <taxon>Actinomycetes</taxon>
        <taxon>Kitasatosporales</taxon>
        <taxon>Streptomycetaceae</taxon>
        <taxon>Streptomyces</taxon>
    </lineage>
</organism>
<keyword evidence="2" id="KW-1185">Reference proteome</keyword>
<dbReference type="EMBL" id="JBBKAI010000002">
    <property type="protein sequence ID" value="MEJ8655418.1"/>
    <property type="molecule type" value="Genomic_DNA"/>
</dbReference>
<evidence type="ECO:0000313" key="1">
    <source>
        <dbReference type="EMBL" id="MEJ8655418.1"/>
    </source>
</evidence>
<reference evidence="1" key="1">
    <citation type="submission" date="2024-03" db="EMBL/GenBank/DDBJ databases">
        <title>Novel Streptomyces species of biotechnological and ecological value are a feature of Machair soil.</title>
        <authorList>
            <person name="Prole J.R."/>
            <person name="Goodfellow M."/>
            <person name="Allenby N."/>
            <person name="Ward A.C."/>
        </authorList>
    </citation>
    <scope>NUCLEOTIDE SEQUENCE</scope>
    <source>
        <strain evidence="1">MS1.AVA.4</strain>
    </source>
</reference>
<accession>A0ACC6QAG0</accession>
<protein>
    <submittedName>
        <fullName evidence="1">STAS domain-containing protein</fullName>
    </submittedName>
</protein>